<keyword evidence="6" id="KW-1185">Reference proteome</keyword>
<dbReference type="PANTHER" id="PTHR31302:SF31">
    <property type="entry name" value="PHOSPHODIESTERASE YAEI"/>
    <property type="match status" value="1"/>
</dbReference>
<dbReference type="CDD" id="cd07385">
    <property type="entry name" value="MPP_YkuE_C"/>
    <property type="match status" value="1"/>
</dbReference>
<evidence type="ECO:0000259" key="4">
    <source>
        <dbReference type="Pfam" id="PF00149"/>
    </source>
</evidence>
<keyword evidence="3" id="KW-0812">Transmembrane</keyword>
<dbReference type="GO" id="GO:0046872">
    <property type="term" value="F:metal ion binding"/>
    <property type="evidence" value="ECO:0007669"/>
    <property type="project" value="UniProtKB-KW"/>
</dbReference>
<dbReference type="OrthoDB" id="9780884at2"/>
<dbReference type="Pfam" id="PF00149">
    <property type="entry name" value="Metallophos"/>
    <property type="match status" value="1"/>
</dbReference>
<evidence type="ECO:0000313" key="5">
    <source>
        <dbReference type="EMBL" id="TDY57075.1"/>
    </source>
</evidence>
<accession>A0A4R8M238</accession>
<dbReference type="SUPFAM" id="SSF56300">
    <property type="entry name" value="Metallo-dependent phosphatases"/>
    <property type="match status" value="1"/>
</dbReference>
<keyword evidence="3" id="KW-0472">Membrane</keyword>
<feature type="transmembrane region" description="Helical" evidence="3">
    <location>
        <begin position="68"/>
        <end position="94"/>
    </location>
</feature>
<dbReference type="InterPro" id="IPR029052">
    <property type="entry name" value="Metallo-depent_PP-like"/>
</dbReference>
<name>A0A4R8M238_9BACT</name>
<dbReference type="GO" id="GO:0008758">
    <property type="term" value="F:UDP-2,3-diacylglucosamine hydrolase activity"/>
    <property type="evidence" value="ECO:0007669"/>
    <property type="project" value="TreeGrafter"/>
</dbReference>
<protein>
    <recommendedName>
        <fullName evidence="4">Calcineurin-like phosphoesterase domain-containing protein</fullName>
    </recommendedName>
</protein>
<organism evidence="5 6">
    <name type="scientific">Aminivibrio pyruvatiphilus</name>
    <dbReference type="NCBI Taxonomy" id="1005740"/>
    <lineage>
        <taxon>Bacteria</taxon>
        <taxon>Thermotogati</taxon>
        <taxon>Synergistota</taxon>
        <taxon>Synergistia</taxon>
        <taxon>Synergistales</taxon>
        <taxon>Aminobacteriaceae</taxon>
        <taxon>Aminivibrio</taxon>
    </lineage>
</organism>
<dbReference type="Gene3D" id="3.60.21.10">
    <property type="match status" value="1"/>
</dbReference>
<keyword evidence="2" id="KW-0378">Hydrolase</keyword>
<dbReference type="Proteomes" id="UP000295066">
    <property type="component" value="Unassembled WGS sequence"/>
</dbReference>
<keyword evidence="1" id="KW-0479">Metal-binding</keyword>
<reference evidence="5 6" key="1">
    <citation type="submission" date="2019-03" db="EMBL/GenBank/DDBJ databases">
        <title>Genomic Encyclopedia of Type Strains, Phase IV (KMG-IV): sequencing the most valuable type-strain genomes for metagenomic binning, comparative biology and taxonomic classification.</title>
        <authorList>
            <person name="Goeker M."/>
        </authorList>
    </citation>
    <scope>NUCLEOTIDE SEQUENCE [LARGE SCALE GENOMIC DNA]</scope>
    <source>
        <strain evidence="5 6">DSM 25964</strain>
    </source>
</reference>
<dbReference type="RefSeq" id="WP_133958339.1">
    <property type="nucleotide sequence ID" value="NZ_SORI01000016.1"/>
</dbReference>
<keyword evidence="3" id="KW-1133">Transmembrane helix</keyword>
<sequence length="393" mass="43990">MRLIGILIIATLAAHYSYIYVRLRNAIGPGWKWTSLYLALTLFLVFGSRALWQVDLGDYPEFRKALSYAVYMGLAFFFILFTAFVVLDLVRFLAWLADTLFSTGLRGLLPSPKARAWTAVGFALLVCVYGWFEALNIQPKHVTIETERLPAGTDRIRIAQITDVHLGWIIQEERLARILSVVRAAEPDLVVSTGDLVDDNMEFRDEEIALLRGLTPPLGTYAVTGNHEYHVGVRQAVEFKERAGMRVLRNEHHSVGGLVLVGMDDPSARYYGQEIPPEGDILASLPADRFVVLLKHQPRVEPESVGLFDLQLSGHTHGGQIWPFYWLTRMVYEYRPGLRALAPSPRGGEAYAAEGSRESSVYVSNGTGTWGPPLRFFAPPEVTIFDIVRKPGS</sequence>
<dbReference type="InterPro" id="IPR004843">
    <property type="entry name" value="Calcineurin-like_PHP"/>
</dbReference>
<dbReference type="AlphaFoldDB" id="A0A4R8M238"/>
<feature type="domain" description="Calcineurin-like phosphoesterase" evidence="4">
    <location>
        <begin position="156"/>
        <end position="318"/>
    </location>
</feature>
<dbReference type="PANTHER" id="PTHR31302">
    <property type="entry name" value="TRANSMEMBRANE PROTEIN WITH METALLOPHOSPHOESTERASE DOMAIN-RELATED"/>
    <property type="match status" value="1"/>
</dbReference>
<dbReference type="EMBL" id="SORI01000016">
    <property type="protein sequence ID" value="TDY57075.1"/>
    <property type="molecule type" value="Genomic_DNA"/>
</dbReference>
<proteinExistence type="predicted"/>
<dbReference type="GO" id="GO:0016020">
    <property type="term" value="C:membrane"/>
    <property type="evidence" value="ECO:0007669"/>
    <property type="project" value="GOC"/>
</dbReference>
<evidence type="ECO:0000313" key="6">
    <source>
        <dbReference type="Proteomes" id="UP000295066"/>
    </source>
</evidence>
<dbReference type="InterPro" id="IPR051158">
    <property type="entry name" value="Metallophosphoesterase_sf"/>
</dbReference>
<dbReference type="GO" id="GO:0009245">
    <property type="term" value="P:lipid A biosynthetic process"/>
    <property type="evidence" value="ECO:0007669"/>
    <property type="project" value="TreeGrafter"/>
</dbReference>
<evidence type="ECO:0000256" key="1">
    <source>
        <dbReference type="ARBA" id="ARBA00022723"/>
    </source>
</evidence>
<evidence type="ECO:0000256" key="3">
    <source>
        <dbReference type="SAM" id="Phobius"/>
    </source>
</evidence>
<comment type="caution">
    <text evidence="5">The sequence shown here is derived from an EMBL/GenBank/DDBJ whole genome shotgun (WGS) entry which is preliminary data.</text>
</comment>
<gene>
    <name evidence="5" type="ORF">C8D99_11651</name>
</gene>
<feature type="transmembrane region" description="Helical" evidence="3">
    <location>
        <begin position="36"/>
        <end position="56"/>
    </location>
</feature>
<evidence type="ECO:0000256" key="2">
    <source>
        <dbReference type="ARBA" id="ARBA00022801"/>
    </source>
</evidence>